<dbReference type="FunFam" id="3.30.70.1230:FF:000059">
    <property type="entry name" value="Guanylate cyclase"/>
    <property type="match status" value="1"/>
</dbReference>
<keyword evidence="5 8" id="KW-0472">Membrane</keyword>
<dbReference type="Proteomes" id="UP000650467">
    <property type="component" value="Unassembled WGS sequence"/>
</dbReference>
<dbReference type="InterPro" id="IPR029787">
    <property type="entry name" value="Nucleotide_cyclase"/>
</dbReference>
<dbReference type="SUPFAM" id="SSF55073">
    <property type="entry name" value="Nucleotide cyclase"/>
    <property type="match status" value="1"/>
</dbReference>
<dbReference type="GO" id="GO:0005886">
    <property type="term" value="C:plasma membrane"/>
    <property type="evidence" value="ECO:0007669"/>
    <property type="project" value="TreeGrafter"/>
</dbReference>
<sequence>MGVLRYEADDNDQTLGRTIRQYPGVLLLPLLAWVLLAAGGILAVWFTAEREASHRRELAEQIAADKGMFLETELAKVFLPAYVCSVYVRRDPSWAAVNKSFAPTALEMIRLSNAGSVLTLSLIPNGVIYTMVPLRGSSPTDDPNWRAIGKDWLQDRFNQDKVLHALQTRNLTIIGPYNLTQGGIGMVAMLSINIPDSPPDATFDVPPYVHGALGPWQAPPRTQPGPNLTNTPFAPFMYDNATPSRWWGLTTVLISWDILRDKVARLDDLEALGYRYLLSRPAAAKELVAARPDLAADGAAHDLAVAWSASLQPVDANTTNNRAPPPRPGAARPLIYYDLDHRLVDPVHMRLAVEGAVMDLYIEPAAGGWVPDWRDPLFAVVTVVSLFVALLLFVILISRRFHLRLLHAMLPKKVISTLRRGDIFAESFETVTILFSDIVSYTDISAQMEPIDVVRMLDELYRGFDGLCEKHKLYKVETIGDAFMAVGGAPDQEDAAAAAARVARMALDMVELTRTTVLSGGQVVRIRVGIHSGPIVAAVVGSKMPRYCLFGDTVNTASRMESHSAAMRVHVSGATAELLRQAPEGAGFGLESRGEILVKGKGKMSTYWLVGADTDEGAECDHRGRASLGAGLLDSSCDAAVGDVSVHYLNGGNSPSSPFMNGGAAGAGTSAPVSAAALPAGSQTSPQLYLPPFLGSSPAVLTAARAASGDAAVGTLRAGAAPSPSTDDPASQAATGQRQRLYASNGTSSATGMCIGGTEPGGAAGSSPRAVDAVAAAAAGGSLCRCISASPNPAALQLQLPVLGMGPGEPSAPGGAGGGGGGADEASSSQPARSLSPPMPSPTGANASLARRSSASLTASGAGGISGVAVSPVLSIPALPPGPRNSLHAPSPLRSSTNSAGQHYLYNVLQAPPAAVAVQTNASIASAASAGAGAGAAGSREP</sequence>
<dbReference type="Gene3D" id="3.30.70.1230">
    <property type="entry name" value="Nucleotide cyclase"/>
    <property type="match status" value="1"/>
</dbReference>
<dbReference type="GO" id="GO:0007168">
    <property type="term" value="P:receptor guanylyl cyclase signaling pathway"/>
    <property type="evidence" value="ECO:0007669"/>
    <property type="project" value="TreeGrafter"/>
</dbReference>
<dbReference type="OrthoDB" id="6353733at2759"/>
<dbReference type="GO" id="GO:0004383">
    <property type="term" value="F:guanylate cyclase activity"/>
    <property type="evidence" value="ECO:0007669"/>
    <property type="project" value="TreeGrafter"/>
</dbReference>
<evidence type="ECO:0000313" key="11">
    <source>
        <dbReference type="EMBL" id="KAG2424441.1"/>
    </source>
</evidence>
<accession>A0A835SF80</accession>
<dbReference type="SMART" id="SM00044">
    <property type="entry name" value="CYCc"/>
    <property type="match status" value="1"/>
</dbReference>
<dbReference type="PANTHER" id="PTHR11920:SF335">
    <property type="entry name" value="GUANYLATE CYCLASE"/>
    <property type="match status" value="1"/>
</dbReference>
<protein>
    <recommendedName>
        <fullName evidence="13">Guanylate cyclase</fullName>
    </recommendedName>
</protein>
<dbReference type="PROSITE" id="PS50125">
    <property type="entry name" value="GUANYLATE_CYCLASE_2"/>
    <property type="match status" value="1"/>
</dbReference>
<evidence type="ECO:0000256" key="5">
    <source>
        <dbReference type="ARBA" id="ARBA00023136"/>
    </source>
</evidence>
<feature type="domain" description="CHASE" evidence="10">
    <location>
        <begin position="133"/>
        <end position="213"/>
    </location>
</feature>
<evidence type="ECO:0000259" key="9">
    <source>
        <dbReference type="PROSITE" id="PS50125"/>
    </source>
</evidence>
<keyword evidence="6" id="KW-0456">Lyase</keyword>
<dbReference type="InterPro" id="IPR050401">
    <property type="entry name" value="Cyclic_nucleotide_synthase"/>
</dbReference>
<organism evidence="11 12">
    <name type="scientific">Chlamydomonas incerta</name>
    <dbReference type="NCBI Taxonomy" id="51695"/>
    <lineage>
        <taxon>Eukaryota</taxon>
        <taxon>Viridiplantae</taxon>
        <taxon>Chlorophyta</taxon>
        <taxon>core chlorophytes</taxon>
        <taxon>Chlorophyceae</taxon>
        <taxon>CS clade</taxon>
        <taxon>Chlamydomonadales</taxon>
        <taxon>Chlamydomonadaceae</taxon>
        <taxon>Chlamydomonas</taxon>
    </lineage>
</organism>
<dbReference type="GO" id="GO:0001653">
    <property type="term" value="F:peptide receptor activity"/>
    <property type="evidence" value="ECO:0007669"/>
    <property type="project" value="TreeGrafter"/>
</dbReference>
<feature type="compositionally biased region" description="Polar residues" evidence="7">
    <location>
        <begin position="723"/>
        <end position="749"/>
    </location>
</feature>
<evidence type="ECO:0000256" key="2">
    <source>
        <dbReference type="ARBA" id="ARBA00022692"/>
    </source>
</evidence>
<name>A0A835SF80_CHLIN</name>
<dbReference type="PROSITE" id="PS50839">
    <property type="entry name" value="CHASE"/>
    <property type="match status" value="1"/>
</dbReference>
<evidence type="ECO:0000259" key="10">
    <source>
        <dbReference type="PROSITE" id="PS50839"/>
    </source>
</evidence>
<feature type="compositionally biased region" description="Gly residues" evidence="7">
    <location>
        <begin position="814"/>
        <end position="823"/>
    </location>
</feature>
<dbReference type="GO" id="GO:0000166">
    <property type="term" value="F:nucleotide binding"/>
    <property type="evidence" value="ECO:0007669"/>
    <property type="project" value="UniProtKB-KW"/>
</dbReference>
<keyword evidence="2 8" id="KW-0812">Transmembrane</keyword>
<feature type="region of interest" description="Disordered" evidence="7">
    <location>
        <begin position="716"/>
        <end position="749"/>
    </location>
</feature>
<dbReference type="InterPro" id="IPR006189">
    <property type="entry name" value="CHASE_dom"/>
</dbReference>
<evidence type="ECO:0008006" key="13">
    <source>
        <dbReference type="Google" id="ProtNLM"/>
    </source>
</evidence>
<evidence type="ECO:0000313" key="12">
    <source>
        <dbReference type="Proteomes" id="UP000650467"/>
    </source>
</evidence>
<keyword evidence="12" id="KW-1185">Reference proteome</keyword>
<feature type="transmembrane region" description="Helical" evidence="8">
    <location>
        <begin position="25"/>
        <end position="46"/>
    </location>
</feature>
<dbReference type="Pfam" id="PF00211">
    <property type="entry name" value="Guanylate_cyc"/>
    <property type="match status" value="1"/>
</dbReference>
<reference evidence="11" key="1">
    <citation type="journal article" date="2020" name="bioRxiv">
        <title>Comparative genomics of Chlamydomonas.</title>
        <authorList>
            <person name="Craig R.J."/>
            <person name="Hasan A.R."/>
            <person name="Ness R.W."/>
            <person name="Keightley P.D."/>
        </authorList>
    </citation>
    <scope>NUCLEOTIDE SEQUENCE</scope>
    <source>
        <strain evidence="11">SAG 7.73</strain>
    </source>
</reference>
<dbReference type="GO" id="GO:0004016">
    <property type="term" value="F:adenylate cyclase activity"/>
    <property type="evidence" value="ECO:0007669"/>
    <property type="project" value="TreeGrafter"/>
</dbReference>
<evidence type="ECO:0000256" key="8">
    <source>
        <dbReference type="SAM" id="Phobius"/>
    </source>
</evidence>
<dbReference type="EMBL" id="JAEHOC010000065">
    <property type="protein sequence ID" value="KAG2424441.1"/>
    <property type="molecule type" value="Genomic_DNA"/>
</dbReference>
<dbReference type="AlphaFoldDB" id="A0A835SF80"/>
<keyword evidence="3" id="KW-0547">Nucleotide-binding</keyword>
<comment type="caution">
    <text evidence="11">The sequence shown here is derived from an EMBL/GenBank/DDBJ whole genome shotgun (WGS) entry which is preliminary data.</text>
</comment>
<evidence type="ECO:0000256" key="4">
    <source>
        <dbReference type="ARBA" id="ARBA00022989"/>
    </source>
</evidence>
<feature type="domain" description="Guanylate cyclase" evidence="9">
    <location>
        <begin position="432"/>
        <end position="561"/>
    </location>
</feature>
<dbReference type="InterPro" id="IPR001054">
    <property type="entry name" value="A/G_cyclase"/>
</dbReference>
<evidence type="ECO:0000256" key="6">
    <source>
        <dbReference type="ARBA" id="ARBA00023239"/>
    </source>
</evidence>
<evidence type="ECO:0000256" key="3">
    <source>
        <dbReference type="ARBA" id="ARBA00022741"/>
    </source>
</evidence>
<feature type="transmembrane region" description="Helical" evidence="8">
    <location>
        <begin position="377"/>
        <end position="397"/>
    </location>
</feature>
<evidence type="ECO:0000256" key="7">
    <source>
        <dbReference type="SAM" id="MobiDB-lite"/>
    </source>
</evidence>
<dbReference type="CDD" id="cd07302">
    <property type="entry name" value="CHD"/>
    <property type="match status" value="1"/>
</dbReference>
<proteinExistence type="predicted"/>
<evidence type="ECO:0000256" key="1">
    <source>
        <dbReference type="ARBA" id="ARBA00004370"/>
    </source>
</evidence>
<keyword evidence="4 8" id="KW-1133">Transmembrane helix</keyword>
<gene>
    <name evidence="11" type="ORF">HXX76_014494</name>
</gene>
<dbReference type="GO" id="GO:0035556">
    <property type="term" value="P:intracellular signal transduction"/>
    <property type="evidence" value="ECO:0007669"/>
    <property type="project" value="InterPro"/>
</dbReference>
<comment type="subcellular location">
    <subcellularLocation>
        <location evidence="1">Membrane</location>
    </subcellularLocation>
</comment>
<dbReference type="PANTHER" id="PTHR11920">
    <property type="entry name" value="GUANYLYL CYCLASE"/>
    <property type="match status" value="1"/>
</dbReference>
<feature type="region of interest" description="Disordered" evidence="7">
    <location>
        <begin position="805"/>
        <end position="852"/>
    </location>
</feature>